<protein>
    <recommendedName>
        <fullName evidence="3">Antitoxin of toxin-antitoxin, RelE / RelB, TA system</fullName>
    </recommendedName>
</protein>
<evidence type="ECO:0008006" key="3">
    <source>
        <dbReference type="Google" id="ProtNLM"/>
    </source>
</evidence>
<accession>A0A5Q2N029</accession>
<dbReference type="RefSeq" id="WP_153724351.1">
    <property type="nucleotide sequence ID" value="NZ_CP045875.1"/>
</dbReference>
<dbReference type="EMBL" id="CP045875">
    <property type="protein sequence ID" value="QGG46856.1"/>
    <property type="molecule type" value="Genomic_DNA"/>
</dbReference>
<keyword evidence="2" id="KW-1185">Reference proteome</keyword>
<proteinExistence type="predicted"/>
<dbReference type="Gene3D" id="3.40.1620.10">
    <property type="entry name" value="YefM-like domain"/>
    <property type="match status" value="1"/>
</dbReference>
<evidence type="ECO:0000313" key="1">
    <source>
        <dbReference type="EMBL" id="QGG46856.1"/>
    </source>
</evidence>
<gene>
    <name evidence="1" type="ORF">FTV88_0678</name>
</gene>
<dbReference type="Pfam" id="PF12910">
    <property type="entry name" value="PHD_like"/>
    <property type="match status" value="1"/>
</dbReference>
<organism evidence="1 2">
    <name type="scientific">Heliorestis convoluta</name>
    <dbReference type="NCBI Taxonomy" id="356322"/>
    <lineage>
        <taxon>Bacteria</taxon>
        <taxon>Bacillati</taxon>
        <taxon>Bacillota</taxon>
        <taxon>Clostridia</taxon>
        <taxon>Eubacteriales</taxon>
        <taxon>Heliobacteriaceae</taxon>
        <taxon>Heliorestis</taxon>
    </lineage>
</organism>
<evidence type="ECO:0000313" key="2">
    <source>
        <dbReference type="Proteomes" id="UP000366051"/>
    </source>
</evidence>
<reference evidence="2" key="1">
    <citation type="submission" date="2019-11" db="EMBL/GenBank/DDBJ databases">
        <title>Genome sequence of Heliorestis convoluta strain HH, an alkaliphilic and minimalistic phototrophic bacterium from a soda lake in Egypt.</title>
        <authorList>
            <person name="Dewey E.D."/>
            <person name="Stokes L.M."/>
            <person name="Burchell B.M."/>
            <person name="Shaffer K.N."/>
            <person name="Huntington A.M."/>
            <person name="Baker J.M."/>
            <person name="Nadendla S."/>
            <person name="Giglio M.G."/>
            <person name="Touchman J.W."/>
            <person name="Blankenship R.E."/>
            <person name="Madigan M.T."/>
            <person name="Sattley W.M."/>
        </authorList>
    </citation>
    <scope>NUCLEOTIDE SEQUENCE [LARGE SCALE GENOMIC DNA]</scope>
    <source>
        <strain evidence="2">HH</strain>
    </source>
</reference>
<dbReference type="Proteomes" id="UP000366051">
    <property type="component" value="Chromosome"/>
</dbReference>
<dbReference type="Gene3D" id="3.30.160.620">
    <property type="match status" value="1"/>
</dbReference>
<name>A0A5Q2N029_9FIRM</name>
<dbReference type="KEGG" id="hcv:FTV88_0678"/>
<dbReference type="AlphaFoldDB" id="A0A5Q2N029"/>
<dbReference type="OrthoDB" id="2374448at2"/>
<dbReference type="InterPro" id="IPR035424">
    <property type="entry name" value="Antitoxin_RelB"/>
</dbReference>
<sequence>MQGILDSTAVRKNWSKFVDDVVHSKPAIVKRTRDTFAAISLEHLHLILAQHRFSIVFTKEADGTYSGSLKEIDLVANAESLESLKETLAEDLIEYADEYMENFELYSRSPNRKNHLPYILHVLTQSDLEHVKGLIDA</sequence>